<dbReference type="Proteomes" id="UP000184278">
    <property type="component" value="Unassembled WGS sequence"/>
</dbReference>
<dbReference type="InterPro" id="IPR036514">
    <property type="entry name" value="SGNH_hydro_sf"/>
</dbReference>
<dbReference type="EMBL" id="FQXK01000014">
    <property type="protein sequence ID" value="SHI17471.1"/>
    <property type="molecule type" value="Genomic_DNA"/>
</dbReference>
<name>A0A1M5YZQ0_BUTFI</name>
<gene>
    <name evidence="1" type="ORF">SAMN02745229_01858</name>
</gene>
<dbReference type="STRING" id="1121131.SAMN02745229_01858"/>
<dbReference type="RefSeq" id="WP_073387213.1">
    <property type="nucleotide sequence ID" value="NZ_FQXK01000014.1"/>
</dbReference>
<keyword evidence="2" id="KW-1185">Reference proteome</keyword>
<dbReference type="GeneID" id="89508416"/>
<reference evidence="2" key="1">
    <citation type="submission" date="2016-11" db="EMBL/GenBank/DDBJ databases">
        <authorList>
            <person name="Varghese N."/>
            <person name="Submissions S."/>
        </authorList>
    </citation>
    <scope>NUCLEOTIDE SEQUENCE [LARGE SCALE GENOMIC DNA]</scope>
    <source>
        <strain evidence="2">DSM 3071</strain>
    </source>
</reference>
<dbReference type="Gene3D" id="3.40.50.1110">
    <property type="entry name" value="SGNH hydrolase"/>
    <property type="match status" value="1"/>
</dbReference>
<accession>A0A1M5YZQ0</accession>
<dbReference type="OrthoDB" id="2001712at2"/>
<sequence>MTTIELIDKLIDITTKRPEVLSGFDWQDTQLMIELEIDNRKSLYPEGQYSYLIDSIRDQFNILRSESAKSVCNKDTVNSCLILLKGFISSLPDLDFATSFLQNAAFEHEKLIHFTDNTAIILGDSHVNFFSGNNKLTFKAISDGINVCPNITDYKFTCLHLGPCLAYNCMNENSKYAFYNKVNFLCDNFIRPGAKICVCLGEIDIRAHVFKEKDLQKRPWEDICDNIIANYMDFLIELKSRGFRVYCWGPIASMPDNTSEEEELKALAAEGLFDQELISVGSEASRNTATAYFNQKLSDECAKGGITFMSIFDQMVDMDMKTDVSFLSDDKCHLNSDVIKIAEKIWISHEFI</sequence>
<proteinExistence type="predicted"/>
<protein>
    <submittedName>
        <fullName evidence="1">Uncharacterized protein</fullName>
    </submittedName>
</protein>
<dbReference type="AlphaFoldDB" id="A0A1M5YZQ0"/>
<evidence type="ECO:0000313" key="1">
    <source>
        <dbReference type="EMBL" id="SHI17471.1"/>
    </source>
</evidence>
<evidence type="ECO:0000313" key="2">
    <source>
        <dbReference type="Proteomes" id="UP000184278"/>
    </source>
</evidence>
<organism evidence="1 2">
    <name type="scientific">Butyrivibrio fibrisolvens DSM 3071</name>
    <dbReference type="NCBI Taxonomy" id="1121131"/>
    <lineage>
        <taxon>Bacteria</taxon>
        <taxon>Bacillati</taxon>
        <taxon>Bacillota</taxon>
        <taxon>Clostridia</taxon>
        <taxon>Lachnospirales</taxon>
        <taxon>Lachnospiraceae</taxon>
        <taxon>Butyrivibrio</taxon>
    </lineage>
</organism>